<keyword evidence="2" id="KW-1185">Reference proteome</keyword>
<accession>E2BH21</accession>
<feature type="non-terminal residue" evidence="1">
    <location>
        <position position="44"/>
    </location>
</feature>
<evidence type="ECO:0000313" key="2">
    <source>
        <dbReference type="Proteomes" id="UP000008237"/>
    </source>
</evidence>
<organism evidence="2">
    <name type="scientific">Harpegnathos saltator</name>
    <name type="common">Jerdon's jumping ant</name>
    <dbReference type="NCBI Taxonomy" id="610380"/>
    <lineage>
        <taxon>Eukaryota</taxon>
        <taxon>Metazoa</taxon>
        <taxon>Ecdysozoa</taxon>
        <taxon>Arthropoda</taxon>
        <taxon>Hexapoda</taxon>
        <taxon>Insecta</taxon>
        <taxon>Pterygota</taxon>
        <taxon>Neoptera</taxon>
        <taxon>Endopterygota</taxon>
        <taxon>Hymenoptera</taxon>
        <taxon>Apocrita</taxon>
        <taxon>Aculeata</taxon>
        <taxon>Formicoidea</taxon>
        <taxon>Formicidae</taxon>
        <taxon>Ponerinae</taxon>
        <taxon>Ponerini</taxon>
        <taxon>Harpegnathos</taxon>
    </lineage>
</organism>
<dbReference type="InParanoid" id="E2BH21"/>
<dbReference type="Proteomes" id="UP000008237">
    <property type="component" value="Unassembled WGS sequence"/>
</dbReference>
<reference evidence="1 2" key="1">
    <citation type="journal article" date="2010" name="Science">
        <title>Genomic comparison of the ants Camponotus floridanus and Harpegnathos saltator.</title>
        <authorList>
            <person name="Bonasio R."/>
            <person name="Zhang G."/>
            <person name="Ye C."/>
            <person name="Mutti N.S."/>
            <person name="Fang X."/>
            <person name="Qin N."/>
            <person name="Donahue G."/>
            <person name="Yang P."/>
            <person name="Li Q."/>
            <person name="Li C."/>
            <person name="Zhang P."/>
            <person name="Huang Z."/>
            <person name="Berger S.L."/>
            <person name="Reinberg D."/>
            <person name="Wang J."/>
            <person name="Liebig J."/>
        </authorList>
    </citation>
    <scope>NUCLEOTIDE SEQUENCE [LARGE SCALE GENOMIC DNA]</scope>
    <source>
        <strain evidence="1 2">R22 G/1</strain>
    </source>
</reference>
<name>E2BH21_HARSA</name>
<protein>
    <submittedName>
        <fullName evidence="1">Uncharacterized protein</fullName>
    </submittedName>
</protein>
<feature type="non-terminal residue" evidence="1">
    <location>
        <position position="1"/>
    </location>
</feature>
<dbReference type="AlphaFoldDB" id="E2BH21"/>
<proteinExistence type="predicted"/>
<evidence type="ECO:0000313" key="1">
    <source>
        <dbReference type="EMBL" id="EFN85009.1"/>
    </source>
</evidence>
<sequence>LNGNLIGPCFDENVNGDNYLHFLQQRLPALLENIDLDTRQSILY</sequence>
<dbReference type="EMBL" id="GL448264">
    <property type="protein sequence ID" value="EFN85009.1"/>
    <property type="molecule type" value="Genomic_DNA"/>
</dbReference>
<gene>
    <name evidence="1" type="ORF">EAI_06748</name>
</gene>